<dbReference type="Gene3D" id="2.40.50.140">
    <property type="entry name" value="Nucleic acid-binding proteins"/>
    <property type="match status" value="1"/>
</dbReference>
<proteinExistence type="inferred from homology"/>
<dbReference type="SMART" id="SM01376">
    <property type="entry name" value="eIF-5a"/>
    <property type="match status" value="1"/>
</dbReference>
<evidence type="ECO:0000256" key="3">
    <source>
        <dbReference type="ARBA" id="ARBA00023071"/>
    </source>
</evidence>
<keyword evidence="3" id="KW-0385">Hypusine</keyword>
<reference evidence="6" key="2">
    <citation type="submission" date="2015-03" db="UniProtKB">
        <authorList>
            <consortium name="EnsemblPlants"/>
        </authorList>
    </citation>
    <scope>IDENTIFICATION</scope>
</reference>
<evidence type="ECO:0000259" key="5">
    <source>
        <dbReference type="SMART" id="SM01376"/>
    </source>
</evidence>
<dbReference type="InterPro" id="IPR048670">
    <property type="entry name" value="IF5A-like_N"/>
</dbReference>
<dbReference type="InterPro" id="IPR019769">
    <property type="entry name" value="Trans_elong_IF5A_hypusine_site"/>
</dbReference>
<dbReference type="HOGENOM" id="CLU_096233_0_0_1"/>
<name>A0A0D3GNY5_9ORYZ</name>
<dbReference type="Pfam" id="PF21485">
    <property type="entry name" value="IF5A-like_N"/>
    <property type="match status" value="2"/>
</dbReference>
<comment type="similarity">
    <text evidence="1">Belongs to the eIF-5A family.</text>
</comment>
<reference evidence="6" key="1">
    <citation type="journal article" date="2009" name="Rice">
        <title>De Novo Next Generation Sequencing of Plant Genomes.</title>
        <authorList>
            <person name="Rounsley S."/>
            <person name="Marri P.R."/>
            <person name="Yu Y."/>
            <person name="He R."/>
            <person name="Sisneros N."/>
            <person name="Goicoechea J.L."/>
            <person name="Lee S.J."/>
            <person name="Angelova A."/>
            <person name="Kudrna D."/>
            <person name="Luo M."/>
            <person name="Affourtit J."/>
            <person name="Desany B."/>
            <person name="Knight J."/>
            <person name="Niazi F."/>
            <person name="Egholm M."/>
            <person name="Wing R.A."/>
        </authorList>
    </citation>
    <scope>NUCLEOTIDE SEQUENCE [LARGE SCALE GENOMIC DNA]</scope>
    <source>
        <strain evidence="6">cv. IRGC 105608</strain>
    </source>
</reference>
<dbReference type="GO" id="GO:0003723">
    <property type="term" value="F:RNA binding"/>
    <property type="evidence" value="ECO:0007669"/>
    <property type="project" value="InterPro"/>
</dbReference>
<keyword evidence="7" id="KW-1185">Reference proteome</keyword>
<dbReference type="EnsemblPlants" id="OBART07G08120.1">
    <property type="protein sequence ID" value="OBART07G08120.1"/>
    <property type="gene ID" value="OBART07G08120"/>
</dbReference>
<dbReference type="GO" id="GO:0045905">
    <property type="term" value="P:positive regulation of translational termination"/>
    <property type="evidence" value="ECO:0007669"/>
    <property type="project" value="InterPro"/>
</dbReference>
<dbReference type="GO" id="GO:0043022">
    <property type="term" value="F:ribosome binding"/>
    <property type="evidence" value="ECO:0007669"/>
    <property type="project" value="InterPro"/>
</dbReference>
<dbReference type="AlphaFoldDB" id="A0A0D3GNY5"/>
<dbReference type="Gramene" id="OBART07G08120.1">
    <property type="protein sequence ID" value="OBART07G08120.1"/>
    <property type="gene ID" value="OBART07G08120"/>
</dbReference>
<dbReference type="GO" id="GO:0045901">
    <property type="term" value="P:positive regulation of translational elongation"/>
    <property type="evidence" value="ECO:0007669"/>
    <property type="project" value="InterPro"/>
</dbReference>
<dbReference type="FunFam" id="2.40.50.140:FF:000034">
    <property type="entry name" value="Eukaryotic translation initiation factor 5A"/>
    <property type="match status" value="1"/>
</dbReference>
<protein>
    <recommendedName>
        <fullName evidence="5">Translation initiation factor 5A C-terminal domain-containing protein</fullName>
    </recommendedName>
</protein>
<accession>A0A0D3GNY5</accession>
<dbReference type="eggNOG" id="KOG3271">
    <property type="taxonomic scope" value="Eukaryota"/>
</dbReference>
<evidence type="ECO:0000256" key="1">
    <source>
        <dbReference type="ARBA" id="ARBA00006016"/>
    </source>
</evidence>
<dbReference type="Pfam" id="PF01287">
    <property type="entry name" value="eIF-5a"/>
    <property type="match status" value="1"/>
</dbReference>
<dbReference type="InterPro" id="IPR001884">
    <property type="entry name" value="IF5A-like"/>
</dbReference>
<dbReference type="Proteomes" id="UP000026960">
    <property type="component" value="Chromosome 7"/>
</dbReference>
<evidence type="ECO:0000256" key="4">
    <source>
        <dbReference type="SAM" id="MobiDB-lite"/>
    </source>
</evidence>
<dbReference type="SUPFAM" id="SSF50104">
    <property type="entry name" value="Translation proteins SH3-like domain"/>
    <property type="match status" value="1"/>
</dbReference>
<dbReference type="SUPFAM" id="SSF50249">
    <property type="entry name" value="Nucleic acid-binding proteins"/>
    <property type="match status" value="1"/>
</dbReference>
<dbReference type="PaxDb" id="65489-OBART07G08120.1"/>
<dbReference type="InterPro" id="IPR014722">
    <property type="entry name" value="Rib_uL2_dom2"/>
</dbReference>
<dbReference type="InterPro" id="IPR020189">
    <property type="entry name" value="IF5A_C"/>
</dbReference>
<feature type="region of interest" description="Disordered" evidence="4">
    <location>
        <begin position="1"/>
        <end position="26"/>
    </location>
</feature>
<dbReference type="InterPro" id="IPR008991">
    <property type="entry name" value="Translation_prot_SH3-like_sf"/>
</dbReference>
<dbReference type="PANTHER" id="PTHR11673">
    <property type="entry name" value="TRANSLATION INITIATION FACTOR 5A FAMILY MEMBER"/>
    <property type="match status" value="1"/>
</dbReference>
<dbReference type="PROSITE" id="PS00302">
    <property type="entry name" value="IF5A_HYPUSINE"/>
    <property type="match status" value="1"/>
</dbReference>
<dbReference type="STRING" id="65489.A0A0D3GNY5"/>
<feature type="domain" description="Translation initiation factor 5A C-terminal" evidence="5">
    <location>
        <begin position="158"/>
        <end position="216"/>
    </location>
</feature>
<evidence type="ECO:0000256" key="2">
    <source>
        <dbReference type="ARBA" id="ARBA00022917"/>
    </source>
</evidence>
<dbReference type="GO" id="GO:0003746">
    <property type="term" value="F:translation elongation factor activity"/>
    <property type="evidence" value="ECO:0007669"/>
    <property type="project" value="InterPro"/>
</dbReference>
<evidence type="ECO:0000313" key="6">
    <source>
        <dbReference type="EnsemblPlants" id="OBART07G08120.1"/>
    </source>
</evidence>
<keyword evidence="2" id="KW-0648">Protein biosynthesis</keyword>
<dbReference type="InterPro" id="IPR012340">
    <property type="entry name" value="NA-bd_OB-fold"/>
</dbReference>
<feature type="compositionally biased region" description="Basic and acidic residues" evidence="4">
    <location>
        <begin position="1"/>
        <end position="19"/>
    </location>
</feature>
<evidence type="ECO:0000313" key="7">
    <source>
        <dbReference type="Proteomes" id="UP000026960"/>
    </source>
</evidence>
<dbReference type="Gene3D" id="2.30.30.30">
    <property type="match status" value="2"/>
</dbReference>
<organism evidence="6">
    <name type="scientific">Oryza barthii</name>
    <dbReference type="NCBI Taxonomy" id="65489"/>
    <lineage>
        <taxon>Eukaryota</taxon>
        <taxon>Viridiplantae</taxon>
        <taxon>Streptophyta</taxon>
        <taxon>Embryophyta</taxon>
        <taxon>Tracheophyta</taxon>
        <taxon>Spermatophyta</taxon>
        <taxon>Magnoliopsida</taxon>
        <taxon>Liliopsida</taxon>
        <taxon>Poales</taxon>
        <taxon>Poaceae</taxon>
        <taxon>BOP clade</taxon>
        <taxon>Oryzoideae</taxon>
        <taxon>Oryzeae</taxon>
        <taxon>Oryzinae</taxon>
        <taxon>Oryza</taxon>
    </lineage>
</organism>
<sequence>MSDSEEHHFESKAEARNHPQEWVSTSNTGKHGLAKCHFVAKDIVHSSHNCDVPHEPSRLDLVKARKEEEIYMLKDIGTKVHVANILITGKYAEDLYEHHFESKAEAGTIRKNGYIVIKNRPCKVVDVSTSKTSKHGHAECHFVAKDIVPSSHNCDVPHVNRTEYKLIFVSLLTRSGNNKDDLRLPTYDNLLGQIKAGFGQGKDVVVTVMSAMGRSRSDFTDKGLMPVFEDRTSPTKEIEISILLMALRAVSIH</sequence>